<keyword evidence="1" id="KW-0235">DNA replication</keyword>
<dbReference type="GO" id="GO:0005694">
    <property type="term" value="C:chromosome"/>
    <property type="evidence" value="ECO:0007669"/>
    <property type="project" value="UniProtKB-SubCell"/>
</dbReference>
<keyword evidence="1" id="KW-0004">4Fe-4S</keyword>
<protein>
    <recommendedName>
        <fullName evidence="1">DNA replication ATP-dependent helicase/nuclease</fullName>
        <ecNumber evidence="1">3.1.-.-</ecNumber>
        <ecNumber evidence="1">3.6.4.12</ecNumber>
    </recommendedName>
</protein>
<dbReference type="GO" id="GO:0071932">
    <property type="term" value="P:replication fork reversal"/>
    <property type="evidence" value="ECO:0007669"/>
    <property type="project" value="TreeGrafter"/>
</dbReference>
<dbReference type="Gene3D" id="3.40.50.300">
    <property type="entry name" value="P-loop containing nucleotide triphosphate hydrolases"/>
    <property type="match status" value="1"/>
</dbReference>
<dbReference type="GO" id="GO:0046872">
    <property type="term" value="F:metal ion binding"/>
    <property type="evidence" value="ECO:0007669"/>
    <property type="project" value="UniProtKB-UniRule"/>
</dbReference>
<accession>A0A0D2K6L8</accession>
<keyword evidence="1" id="KW-0347">Helicase</keyword>
<dbReference type="GO" id="GO:0005524">
    <property type="term" value="F:ATP binding"/>
    <property type="evidence" value="ECO:0007669"/>
    <property type="project" value="UniProtKB-UniRule"/>
</dbReference>
<evidence type="ECO:0000313" key="5">
    <source>
        <dbReference type="Proteomes" id="UP000054498"/>
    </source>
</evidence>
<dbReference type="GO" id="GO:0003677">
    <property type="term" value="F:DNA binding"/>
    <property type="evidence" value="ECO:0007669"/>
    <property type="project" value="UniProtKB-UniRule"/>
</dbReference>
<keyword evidence="1" id="KW-0511">Multifunctional enzyme</keyword>
<name>A0A0D2K6L8_9CHLO</name>
<comment type="catalytic activity">
    <reaction evidence="1">
        <text>ATP + H2O = ADP + phosphate + H(+)</text>
        <dbReference type="Rhea" id="RHEA:13065"/>
        <dbReference type="ChEBI" id="CHEBI:15377"/>
        <dbReference type="ChEBI" id="CHEBI:15378"/>
        <dbReference type="ChEBI" id="CHEBI:30616"/>
        <dbReference type="ChEBI" id="CHEBI:43474"/>
        <dbReference type="ChEBI" id="CHEBI:456216"/>
        <dbReference type="EC" id="3.6.4.12"/>
    </reaction>
</comment>
<evidence type="ECO:0000256" key="2">
    <source>
        <dbReference type="SAM" id="MobiDB-lite"/>
    </source>
</evidence>
<dbReference type="KEGG" id="mng:MNEG_16131"/>
<dbReference type="InterPro" id="IPR027417">
    <property type="entry name" value="P-loop_NTPase"/>
</dbReference>
<evidence type="ECO:0000256" key="1">
    <source>
        <dbReference type="RuleBase" id="RU367041"/>
    </source>
</evidence>
<dbReference type="GO" id="GO:0006281">
    <property type="term" value="P:DNA repair"/>
    <property type="evidence" value="ECO:0007669"/>
    <property type="project" value="UniProtKB-KW"/>
</dbReference>
<keyword evidence="1" id="KW-0540">Nuclease</keyword>
<keyword evidence="1" id="KW-0411">Iron-sulfur</keyword>
<evidence type="ECO:0000259" key="3">
    <source>
        <dbReference type="Pfam" id="PF13087"/>
    </source>
</evidence>
<comment type="similarity">
    <text evidence="1">Belongs to the DNA2/NAM7 helicase family.</text>
</comment>
<dbReference type="GO" id="GO:0017108">
    <property type="term" value="F:5'-flap endonuclease activity"/>
    <property type="evidence" value="ECO:0007669"/>
    <property type="project" value="UniProtKB-UniRule"/>
</dbReference>
<dbReference type="OrthoDB" id="6513042at2759"/>
<keyword evidence="1" id="KW-0547">Nucleotide-binding</keyword>
<dbReference type="GO" id="GO:0051539">
    <property type="term" value="F:4 iron, 4 sulfur cluster binding"/>
    <property type="evidence" value="ECO:0007669"/>
    <property type="project" value="UniProtKB-UniRule"/>
</dbReference>
<feature type="region of interest" description="Disordered" evidence="2">
    <location>
        <begin position="9"/>
        <end position="45"/>
    </location>
</feature>
<keyword evidence="1" id="KW-0234">DNA repair</keyword>
<feature type="domain" description="DNA2/NAM7 helicase-like C-terminal" evidence="3">
    <location>
        <begin position="44"/>
        <end position="108"/>
    </location>
</feature>
<keyword evidence="1" id="KW-0158">Chromosome</keyword>
<feature type="non-terminal residue" evidence="4">
    <location>
        <position position="1"/>
    </location>
</feature>
<dbReference type="GO" id="GO:0005634">
    <property type="term" value="C:nucleus"/>
    <property type="evidence" value="ECO:0007669"/>
    <property type="project" value="UniProtKB-SubCell"/>
</dbReference>
<dbReference type="GO" id="GO:0033567">
    <property type="term" value="P:DNA replication, Okazaki fragment processing"/>
    <property type="evidence" value="ECO:0007669"/>
    <property type="project" value="UniProtKB-UniRule"/>
</dbReference>
<dbReference type="GeneID" id="25733861"/>
<dbReference type="Pfam" id="PF13087">
    <property type="entry name" value="AAA_12"/>
    <property type="match status" value="1"/>
</dbReference>
<dbReference type="STRING" id="145388.A0A0D2K6L8"/>
<dbReference type="PANTHER" id="PTHR10887">
    <property type="entry name" value="DNA2/NAM7 HELICASE FAMILY"/>
    <property type="match status" value="1"/>
</dbReference>
<dbReference type="InterPro" id="IPR045055">
    <property type="entry name" value="DNA2/NAM7-like"/>
</dbReference>
<dbReference type="EMBL" id="KK106236">
    <property type="protein sequence ID" value="KIY91833.1"/>
    <property type="molecule type" value="Genomic_DNA"/>
</dbReference>
<sequence length="160" mass="16342">VNHLQRVLAPLTAGPNEHHEQQQQQLVASQGGPISDRGPPSGTAAAAACGPLEVATIDRYQGRDKAVMLLSLVRSNPAGNAGQLLADWQRLNVALTRARVKLLVVGSARTLAGVPLLARLVGMAREGGWLVRLPPEATAVGAGAAGAAAAATPSPMVEGD</sequence>
<keyword evidence="1" id="KW-0479">Metal-binding</keyword>
<dbReference type="EC" id="3.1.-.-" evidence="1"/>
<keyword evidence="1" id="KW-0067">ATP-binding</keyword>
<keyword evidence="1" id="KW-0238">DNA-binding</keyword>
<gene>
    <name evidence="4" type="ORF">MNEG_16131</name>
</gene>
<dbReference type="Proteomes" id="UP000054498">
    <property type="component" value="Unassembled WGS sequence"/>
</dbReference>
<dbReference type="SUPFAM" id="SSF52540">
    <property type="entry name" value="P-loop containing nucleoside triphosphate hydrolases"/>
    <property type="match status" value="1"/>
</dbReference>
<keyword evidence="1" id="KW-0227">DNA damage</keyword>
<dbReference type="InterPro" id="IPR047187">
    <property type="entry name" value="SF1_C_Upf1"/>
</dbReference>
<dbReference type="InterPro" id="IPR041679">
    <property type="entry name" value="DNA2/NAM7-like_C"/>
</dbReference>
<dbReference type="CDD" id="cd18808">
    <property type="entry name" value="SF1_C_Upf1"/>
    <property type="match status" value="1"/>
</dbReference>
<keyword evidence="1" id="KW-0378">Hydrolase</keyword>
<keyword evidence="5" id="KW-1185">Reference proteome</keyword>
<proteinExistence type="inferred from homology"/>
<dbReference type="PANTHER" id="PTHR10887:SF433">
    <property type="entry name" value="DNA REPLICATION ATP-DEPENDENT HELICASE_NUCLEASE DNA2"/>
    <property type="match status" value="1"/>
</dbReference>
<reference evidence="4 5" key="1">
    <citation type="journal article" date="2013" name="BMC Genomics">
        <title>Reconstruction of the lipid metabolism for the microalga Monoraphidium neglectum from its genome sequence reveals characteristics suitable for biofuel production.</title>
        <authorList>
            <person name="Bogen C."/>
            <person name="Al-Dilaimi A."/>
            <person name="Albersmeier A."/>
            <person name="Wichmann J."/>
            <person name="Grundmann M."/>
            <person name="Rupp O."/>
            <person name="Lauersen K.J."/>
            <person name="Blifernez-Klassen O."/>
            <person name="Kalinowski J."/>
            <person name="Goesmann A."/>
            <person name="Mussgnug J.H."/>
            <person name="Kruse O."/>
        </authorList>
    </citation>
    <scope>NUCLEOTIDE SEQUENCE [LARGE SCALE GENOMIC DNA]</scope>
    <source>
        <strain evidence="4 5">SAG 48.87</strain>
    </source>
</reference>
<dbReference type="GO" id="GO:0005737">
    <property type="term" value="C:cytoplasm"/>
    <property type="evidence" value="ECO:0007669"/>
    <property type="project" value="TreeGrafter"/>
</dbReference>
<comment type="subcellular location">
    <subcellularLocation>
        <location evidence="1">Nucleus</location>
    </subcellularLocation>
    <subcellularLocation>
        <location evidence="1">Chromosome</location>
    </subcellularLocation>
</comment>
<dbReference type="RefSeq" id="XP_013890853.1">
    <property type="nucleotide sequence ID" value="XM_014035399.1"/>
</dbReference>
<evidence type="ECO:0000313" key="4">
    <source>
        <dbReference type="EMBL" id="KIY91833.1"/>
    </source>
</evidence>
<keyword evidence="1" id="KW-0408">Iron</keyword>
<dbReference type="GO" id="GO:0017116">
    <property type="term" value="F:single-stranded DNA helicase activity"/>
    <property type="evidence" value="ECO:0007669"/>
    <property type="project" value="UniProtKB-UniRule"/>
</dbReference>
<dbReference type="AlphaFoldDB" id="A0A0D2K6L8"/>
<organism evidence="4 5">
    <name type="scientific">Monoraphidium neglectum</name>
    <dbReference type="NCBI Taxonomy" id="145388"/>
    <lineage>
        <taxon>Eukaryota</taxon>
        <taxon>Viridiplantae</taxon>
        <taxon>Chlorophyta</taxon>
        <taxon>core chlorophytes</taxon>
        <taxon>Chlorophyceae</taxon>
        <taxon>CS clade</taxon>
        <taxon>Sphaeropleales</taxon>
        <taxon>Selenastraceae</taxon>
        <taxon>Monoraphidium</taxon>
    </lineage>
</organism>
<keyword evidence="1" id="KW-0539">Nucleus</keyword>
<dbReference type="EC" id="3.6.4.12" evidence="1"/>
<comment type="function">
    <text evidence="1">Key enzyme involved in DNA replication and DNA repair. Involved in Okazaki fragments processing by cleaving long flaps that escape FEN1: flaps that are longer than 27 nucleotides are coated by replication protein A complex (RPA), leading to recruit DNA2 which cleaves the flap until it is too short to bind RPA and becomes a substrate for FEN1. Also involved in 5'-end resection of DNA during double-strand break (DSB) repair by mediating the cleavage of 5'-ssDNA.</text>
</comment>